<keyword evidence="17" id="KW-0675">Receptor</keyword>
<keyword evidence="2 12" id="KW-0813">Transport</keyword>
<evidence type="ECO:0000256" key="4">
    <source>
        <dbReference type="ARBA" id="ARBA00022496"/>
    </source>
</evidence>
<evidence type="ECO:0000256" key="6">
    <source>
        <dbReference type="ARBA" id="ARBA00022729"/>
    </source>
</evidence>
<keyword evidence="6 14" id="KW-0732">Signal</keyword>
<evidence type="ECO:0000256" key="5">
    <source>
        <dbReference type="ARBA" id="ARBA00022692"/>
    </source>
</evidence>
<accession>A0ABY5H388</accession>
<keyword evidence="7" id="KW-0408">Iron</keyword>
<dbReference type="Pfam" id="PF00593">
    <property type="entry name" value="TonB_dep_Rec_b-barrel"/>
    <property type="match status" value="1"/>
</dbReference>
<dbReference type="InterPro" id="IPR000531">
    <property type="entry name" value="Beta-barrel_TonB"/>
</dbReference>
<dbReference type="EMBL" id="CP073346">
    <property type="protein sequence ID" value="UTW06519.1"/>
    <property type="molecule type" value="Genomic_DNA"/>
</dbReference>
<dbReference type="CDD" id="cd01347">
    <property type="entry name" value="ligand_gated_channel"/>
    <property type="match status" value="1"/>
</dbReference>
<evidence type="ECO:0000256" key="7">
    <source>
        <dbReference type="ARBA" id="ARBA00023004"/>
    </source>
</evidence>
<dbReference type="PROSITE" id="PS52016">
    <property type="entry name" value="TONB_DEPENDENT_REC_3"/>
    <property type="match status" value="1"/>
</dbReference>
<dbReference type="InterPro" id="IPR012910">
    <property type="entry name" value="Plug_dom"/>
</dbReference>
<dbReference type="InterPro" id="IPR039426">
    <property type="entry name" value="TonB-dep_rcpt-like"/>
</dbReference>
<evidence type="ECO:0000256" key="13">
    <source>
        <dbReference type="RuleBase" id="RU003357"/>
    </source>
</evidence>
<evidence type="ECO:0000256" key="3">
    <source>
        <dbReference type="ARBA" id="ARBA00022452"/>
    </source>
</evidence>
<evidence type="ECO:0000256" key="10">
    <source>
        <dbReference type="ARBA" id="ARBA00023136"/>
    </source>
</evidence>
<evidence type="ECO:0000313" key="18">
    <source>
        <dbReference type="Proteomes" id="UP001059672"/>
    </source>
</evidence>
<dbReference type="Gene3D" id="2.170.130.10">
    <property type="entry name" value="TonB-dependent receptor, plug domain"/>
    <property type="match status" value="1"/>
</dbReference>
<evidence type="ECO:0000256" key="8">
    <source>
        <dbReference type="ARBA" id="ARBA00023065"/>
    </source>
</evidence>
<evidence type="ECO:0000256" key="14">
    <source>
        <dbReference type="SAM" id="SignalP"/>
    </source>
</evidence>
<evidence type="ECO:0000256" key="1">
    <source>
        <dbReference type="ARBA" id="ARBA00004571"/>
    </source>
</evidence>
<dbReference type="Pfam" id="PF07715">
    <property type="entry name" value="Plug"/>
    <property type="match status" value="1"/>
</dbReference>
<keyword evidence="8" id="KW-0406">Ion transport</keyword>
<keyword evidence="18" id="KW-1185">Reference proteome</keyword>
<keyword evidence="4" id="KW-0410">Iron transport</keyword>
<dbReference type="Proteomes" id="UP001059672">
    <property type="component" value="Chromosome"/>
</dbReference>
<dbReference type="RefSeq" id="WP_255837081.1">
    <property type="nucleotide sequence ID" value="NZ_CP073346.1"/>
</dbReference>
<organism evidence="17 18">
    <name type="scientific">Pseudomonas benzenivorans</name>
    <dbReference type="NCBI Taxonomy" id="556533"/>
    <lineage>
        <taxon>Bacteria</taxon>
        <taxon>Pseudomonadati</taxon>
        <taxon>Pseudomonadota</taxon>
        <taxon>Gammaproteobacteria</taxon>
        <taxon>Pseudomonadales</taxon>
        <taxon>Pseudomonadaceae</taxon>
        <taxon>Pseudomonas</taxon>
    </lineage>
</organism>
<keyword evidence="5 12" id="KW-0812">Transmembrane</keyword>
<sequence>MKLSPLALAIALTPSLALAAEPAEPYQAQPLVVTRGTPLQKPAPASVRVIDRKQIEKTAASSLIDVLRGQAGLQVRDTLGDGNRASISLRGFGENAVNNTLVLVDGRRLNNPSLSGPDLNSVPLANIERIEIIRGAGTVLYGDQAVGGVINIITRTPLDNEAYVETTQGSHDLEAYRGHLFQQLGAGFSVYASGETRHTDNYRDHNNASYSNGFGRLRYDHADGWALYEYQSTDDELLYPGALTIAQRRADRKASASNEWNDSKTQVHRFALEQAIGANWTGNFDYSFRDADGVGLISGSPFNDGTRVESFSPRLTAHFDSGLGRSEWLIGHDHITSDYQAAYASFPSFSSMARQTQRDWYTQLSQPLASDVNLILGYRASEAEDRNKRNDLSHTDREGSTSVALQWQPNQQTSLFIKREDVLRWANVNENASVGPGVTFLKPQTGESWESGIEWRDGRQRYQATLYRLDLQDELLYDPLAEHAVFGPGAGANINLDKTRREGLLLEGEGSLTDKLSVGAQYSFTDSEFRAGQNKGNEVPWVSRHSAGAHLNYVILPGLNAYLEAIYTGARYLSSDDAHVLPREGGYTLFNAAFKYEYQQFNAKLRVNNLTGKRYDSFATYSAWTPGNKGLYPAPEEDVQLSVGYRF</sequence>
<evidence type="ECO:0000256" key="2">
    <source>
        <dbReference type="ARBA" id="ARBA00022448"/>
    </source>
</evidence>
<keyword evidence="9 13" id="KW-0798">TonB box</keyword>
<keyword evidence="11 12" id="KW-0998">Cell outer membrane</keyword>
<feature type="chain" id="PRO_5045936212" evidence="14">
    <location>
        <begin position="20"/>
        <end position="647"/>
    </location>
</feature>
<dbReference type="Gene3D" id="2.40.170.20">
    <property type="entry name" value="TonB-dependent receptor, beta-barrel domain"/>
    <property type="match status" value="1"/>
</dbReference>
<evidence type="ECO:0000259" key="15">
    <source>
        <dbReference type="Pfam" id="PF00593"/>
    </source>
</evidence>
<evidence type="ECO:0000256" key="9">
    <source>
        <dbReference type="ARBA" id="ARBA00023077"/>
    </source>
</evidence>
<feature type="domain" description="TonB-dependent receptor-like beta-barrel" evidence="15">
    <location>
        <begin position="200"/>
        <end position="610"/>
    </location>
</feature>
<feature type="signal peptide" evidence="14">
    <location>
        <begin position="1"/>
        <end position="19"/>
    </location>
</feature>
<name>A0ABY5H388_9PSED</name>
<dbReference type="InterPro" id="IPR036942">
    <property type="entry name" value="Beta-barrel_TonB_sf"/>
</dbReference>
<evidence type="ECO:0000313" key="17">
    <source>
        <dbReference type="EMBL" id="UTW06519.1"/>
    </source>
</evidence>
<evidence type="ECO:0000256" key="11">
    <source>
        <dbReference type="ARBA" id="ARBA00023237"/>
    </source>
</evidence>
<dbReference type="InterPro" id="IPR037066">
    <property type="entry name" value="Plug_dom_sf"/>
</dbReference>
<dbReference type="PANTHER" id="PTHR32552">
    <property type="entry name" value="FERRICHROME IRON RECEPTOR-RELATED"/>
    <property type="match status" value="1"/>
</dbReference>
<feature type="domain" description="TonB-dependent receptor plug" evidence="16">
    <location>
        <begin position="43"/>
        <end position="149"/>
    </location>
</feature>
<evidence type="ECO:0000256" key="12">
    <source>
        <dbReference type="PROSITE-ProRule" id="PRU01360"/>
    </source>
</evidence>
<gene>
    <name evidence="17" type="ORF">KDW96_15220</name>
</gene>
<reference evidence="17" key="1">
    <citation type="submission" date="2021-04" db="EMBL/GenBank/DDBJ databases">
        <title>Oceanospirillales bacteria with DddD are important DMSP degraders in coastal seawater.</title>
        <authorList>
            <person name="Liu J."/>
        </authorList>
    </citation>
    <scope>NUCLEOTIDE SEQUENCE</scope>
    <source>
        <strain evidence="17">D13-4</strain>
    </source>
</reference>
<evidence type="ECO:0000259" key="16">
    <source>
        <dbReference type="Pfam" id="PF07715"/>
    </source>
</evidence>
<comment type="subcellular location">
    <subcellularLocation>
        <location evidence="1 12">Cell outer membrane</location>
        <topology evidence="1 12">Multi-pass membrane protein</topology>
    </subcellularLocation>
</comment>
<keyword evidence="3 12" id="KW-1134">Transmembrane beta strand</keyword>
<dbReference type="PANTHER" id="PTHR32552:SF89">
    <property type="entry name" value="CATECHOLATE SIDEROPHORE RECEPTOR FIU"/>
    <property type="match status" value="1"/>
</dbReference>
<proteinExistence type="inferred from homology"/>
<comment type="similarity">
    <text evidence="12 13">Belongs to the TonB-dependent receptor family.</text>
</comment>
<keyword evidence="10 12" id="KW-0472">Membrane</keyword>
<protein>
    <submittedName>
        <fullName evidence="17">TonB-dependent receptor</fullName>
    </submittedName>
</protein>
<dbReference type="SUPFAM" id="SSF56935">
    <property type="entry name" value="Porins"/>
    <property type="match status" value="1"/>
</dbReference>